<sequence length="17" mass="1901">VLDTDGDMVRNGGIYYI</sequence>
<reference key="1">
    <citation type="journal article" date="1994" name="Biosci. Biotechnol. Biochem.">
        <authorList>
            <person name="Terada S."/>
            <person name="Fujimura S."/>
            <person name="Kino S."/>
            <person name="Kimoto E."/>
        </authorList>
    </citation>
    <scope>PROTEIN SEQUENCE</scope>
</reference>
<name>Q9S8N9_CANLI</name>
<dbReference type="GO" id="GO:0004866">
    <property type="term" value="F:endopeptidase inhibitor activity"/>
    <property type="evidence" value="ECO:0007669"/>
    <property type="project" value="InterPro"/>
</dbReference>
<dbReference type="InterPro" id="IPR002160">
    <property type="entry name" value="Prot_inh_Kunz-lg"/>
</dbReference>
<dbReference type="AlphaFoldDB" id="Q9S8N9"/>
<proteinExistence type="evidence at protein level"/>
<keyword id="KW-0903">Direct protein sequencing</keyword>
<dbReference type="PROSITE" id="PS00283">
    <property type="entry name" value="SOYBEAN_KUNITZ"/>
    <property type="match status" value="1"/>
</dbReference>
<protein>
    <submittedName>
        <fullName>CLTI-III kunitz-type proteinase inhibitor</fullName>
    </submittedName>
</protein>
<organism>
    <name type="scientific">Canavalia lineata</name>
    <name type="common">Beach bean</name>
    <name type="synonym">Dolichos lineatus</name>
    <dbReference type="NCBI Taxonomy" id="28957"/>
    <lineage>
        <taxon>Eukaryota</taxon>
        <taxon>Viridiplantae</taxon>
        <taxon>Streptophyta</taxon>
        <taxon>Embryophyta</taxon>
        <taxon>Tracheophyta</taxon>
        <taxon>Spermatophyta</taxon>
        <taxon>Magnoliopsida</taxon>
        <taxon>eudicotyledons</taxon>
        <taxon>Gunneridae</taxon>
        <taxon>Pentapetalae</taxon>
        <taxon>rosids</taxon>
        <taxon>fabids</taxon>
        <taxon>Fabales</taxon>
        <taxon>Fabaceae</taxon>
        <taxon>Papilionoideae</taxon>
        <taxon>50 kb inversion clade</taxon>
        <taxon>NPAAA clade</taxon>
        <taxon>indigoferoid/millettioid clade</taxon>
        <taxon>Phaseoleae</taxon>
        <taxon>Canavalia</taxon>
    </lineage>
</organism>
<accession>Q9S8N9</accession>